<proteinExistence type="predicted"/>
<feature type="repeat" description="ANK" evidence="3">
    <location>
        <begin position="91"/>
        <end position="115"/>
    </location>
</feature>
<feature type="repeat" description="ANK" evidence="3">
    <location>
        <begin position="128"/>
        <end position="160"/>
    </location>
</feature>
<keyword evidence="6" id="KW-1185">Reference proteome</keyword>
<dbReference type="SUPFAM" id="SSF48403">
    <property type="entry name" value="Ankyrin repeat"/>
    <property type="match status" value="1"/>
</dbReference>
<protein>
    <submittedName>
        <fullName evidence="5">Uncharacterized protein</fullName>
    </submittedName>
</protein>
<dbReference type="PROSITE" id="PS50297">
    <property type="entry name" value="ANK_REP_REGION"/>
    <property type="match status" value="3"/>
</dbReference>
<reference evidence="5 6" key="1">
    <citation type="journal article" date="2015" name="Genome Biol. Evol.">
        <title>Comparative Genomics of a Bacterivorous Green Alga Reveals Evolutionary Causalities and Consequences of Phago-Mixotrophic Mode of Nutrition.</title>
        <authorList>
            <person name="Burns J.A."/>
            <person name="Paasch A."/>
            <person name="Narechania A."/>
            <person name="Kim E."/>
        </authorList>
    </citation>
    <scope>NUCLEOTIDE SEQUENCE [LARGE SCALE GENOMIC DNA]</scope>
    <source>
        <strain evidence="5 6">PLY_AMNH</strain>
    </source>
</reference>
<feature type="region of interest" description="Disordered" evidence="4">
    <location>
        <begin position="1"/>
        <end position="27"/>
    </location>
</feature>
<dbReference type="Pfam" id="PF12796">
    <property type="entry name" value="Ank_2"/>
    <property type="match status" value="1"/>
</dbReference>
<dbReference type="InterPro" id="IPR036770">
    <property type="entry name" value="Ankyrin_rpt-contain_sf"/>
</dbReference>
<evidence type="ECO:0000313" key="6">
    <source>
        <dbReference type="Proteomes" id="UP001190700"/>
    </source>
</evidence>
<dbReference type="Pfam" id="PF00023">
    <property type="entry name" value="Ank"/>
    <property type="match status" value="1"/>
</dbReference>
<organism evidence="5 6">
    <name type="scientific">Cymbomonas tetramitiformis</name>
    <dbReference type="NCBI Taxonomy" id="36881"/>
    <lineage>
        <taxon>Eukaryota</taxon>
        <taxon>Viridiplantae</taxon>
        <taxon>Chlorophyta</taxon>
        <taxon>Pyramimonadophyceae</taxon>
        <taxon>Pyramimonadales</taxon>
        <taxon>Pyramimonadaceae</taxon>
        <taxon>Cymbomonas</taxon>
    </lineage>
</organism>
<dbReference type="SMART" id="SM00248">
    <property type="entry name" value="ANK"/>
    <property type="match status" value="3"/>
</dbReference>
<evidence type="ECO:0000313" key="5">
    <source>
        <dbReference type="EMBL" id="KAK3268431.1"/>
    </source>
</evidence>
<name>A0AAE0G054_9CHLO</name>
<feature type="repeat" description="ANK" evidence="3">
    <location>
        <begin position="58"/>
        <end position="90"/>
    </location>
</feature>
<comment type="caution">
    <text evidence="5">The sequence shown here is derived from an EMBL/GenBank/DDBJ whole genome shotgun (WGS) entry which is preliminary data.</text>
</comment>
<dbReference type="InterPro" id="IPR002110">
    <property type="entry name" value="Ankyrin_rpt"/>
</dbReference>
<evidence type="ECO:0000256" key="4">
    <source>
        <dbReference type="SAM" id="MobiDB-lite"/>
    </source>
</evidence>
<dbReference type="EMBL" id="LGRX02011833">
    <property type="protein sequence ID" value="KAK3268431.1"/>
    <property type="molecule type" value="Genomic_DNA"/>
</dbReference>
<gene>
    <name evidence="5" type="ORF">CYMTET_23069</name>
</gene>
<keyword evidence="2 3" id="KW-0040">ANK repeat</keyword>
<evidence type="ECO:0000256" key="1">
    <source>
        <dbReference type="ARBA" id="ARBA00022737"/>
    </source>
</evidence>
<dbReference type="PANTHER" id="PTHR24171">
    <property type="entry name" value="ANKYRIN REPEAT DOMAIN-CONTAINING PROTEIN 39-RELATED"/>
    <property type="match status" value="1"/>
</dbReference>
<dbReference type="PROSITE" id="PS50088">
    <property type="entry name" value="ANK_REPEAT"/>
    <property type="match status" value="3"/>
</dbReference>
<dbReference type="AlphaFoldDB" id="A0AAE0G054"/>
<evidence type="ECO:0000256" key="3">
    <source>
        <dbReference type="PROSITE-ProRule" id="PRU00023"/>
    </source>
</evidence>
<accession>A0AAE0G054</accession>
<dbReference type="Gene3D" id="1.25.40.20">
    <property type="entry name" value="Ankyrin repeat-containing domain"/>
    <property type="match status" value="2"/>
</dbReference>
<keyword evidence="1" id="KW-0677">Repeat</keyword>
<dbReference type="Proteomes" id="UP001190700">
    <property type="component" value="Unassembled WGS sequence"/>
</dbReference>
<dbReference type="PRINTS" id="PR01415">
    <property type="entry name" value="ANKYRIN"/>
</dbReference>
<evidence type="ECO:0000256" key="2">
    <source>
        <dbReference type="ARBA" id="ARBA00023043"/>
    </source>
</evidence>
<sequence length="168" mass="18133">MSAGRTRLQRQPAGTREFPRPAPIGAGGTLLQSVKEGDYEDVKLRISKGEDITQQDDLGLTPLHYAARAGKGICLELLLNNGADPNRRCHLGRTPLHYAARYGFSQVVGSLCRLGKSKTINVDARDKSKWTPLHLAAEKGHPKVAQTLLTNGAKVDAVIEVGQPTSLT</sequence>